<reference evidence="9" key="1">
    <citation type="journal article" date="2018" name="Gigascience">
        <title>Genome assembly of the Pink Ipe (Handroanthus impetiginosus, Bignoniaceae), a highly valued, ecologically keystone Neotropical timber forest tree.</title>
        <authorList>
            <person name="Silva-Junior O.B."/>
            <person name="Grattapaglia D."/>
            <person name="Novaes E."/>
            <person name="Collevatti R.G."/>
        </authorList>
    </citation>
    <scope>NUCLEOTIDE SEQUENCE [LARGE SCALE GENOMIC DNA]</scope>
    <source>
        <strain evidence="9">cv. UFG-1</strain>
    </source>
</reference>
<dbReference type="GO" id="GO:0003887">
    <property type="term" value="F:DNA-directed DNA polymerase activity"/>
    <property type="evidence" value="ECO:0007669"/>
    <property type="project" value="UniProtKB-KW"/>
</dbReference>
<dbReference type="InterPro" id="IPR041373">
    <property type="entry name" value="RT_RNaseH"/>
</dbReference>
<dbReference type="InterPro" id="IPR036397">
    <property type="entry name" value="RNaseH_sf"/>
</dbReference>
<evidence type="ECO:0000256" key="2">
    <source>
        <dbReference type="ARBA" id="ARBA00022695"/>
    </source>
</evidence>
<dbReference type="PANTHER" id="PTHR37984">
    <property type="entry name" value="PROTEIN CBG26694"/>
    <property type="match status" value="1"/>
</dbReference>
<dbReference type="Proteomes" id="UP000231279">
    <property type="component" value="Unassembled WGS sequence"/>
</dbReference>
<dbReference type="AlphaFoldDB" id="A0A2G9GZ80"/>
<dbReference type="GO" id="GO:0016787">
    <property type="term" value="F:hydrolase activity"/>
    <property type="evidence" value="ECO:0007669"/>
    <property type="project" value="UniProtKB-KW"/>
</dbReference>
<dbReference type="Pfam" id="PF17917">
    <property type="entry name" value="RT_RNaseH"/>
    <property type="match status" value="1"/>
</dbReference>
<dbReference type="GO" id="GO:0003676">
    <property type="term" value="F:nucleic acid binding"/>
    <property type="evidence" value="ECO:0007669"/>
    <property type="project" value="InterPro"/>
</dbReference>
<keyword evidence="2 8" id="KW-0548">Nucleotidyltransferase</keyword>
<evidence type="ECO:0000256" key="3">
    <source>
        <dbReference type="ARBA" id="ARBA00022722"/>
    </source>
</evidence>
<comment type="caution">
    <text evidence="8">The sequence shown here is derived from an EMBL/GenBank/DDBJ whole genome shotgun (WGS) entry which is preliminary data.</text>
</comment>
<dbReference type="STRING" id="429701.A0A2G9GZ80"/>
<keyword evidence="4" id="KW-0255">Endonuclease</keyword>
<dbReference type="InterPro" id="IPR043502">
    <property type="entry name" value="DNA/RNA_pol_sf"/>
</dbReference>
<name>A0A2G9GZ80_9LAMI</name>
<sequence>MAIFTNMIENFLKVFMNDFSIYGYSFDKCFNDLFLVLKRCEDTNLVLNWEKCHFMVQEGIVLGHKIFNRGIEVDKVKLKTIEKLPPPTSIKEKYVSFKFDYACFHAFNDLKERLISAPIITVPDWALPFELMCDVSDFAIELLAVVFTFDKSRSYLVGTKVIVYTNHSAIRYLIKKKDAKPRLIYRKGIENQIANHLSRLESPAKTDESNLINDNFADEQLLAILAMNVPCGQVEVSNREIKRIFEKTVRSTRKDWSKRLDEALWAYRTAFKMPIGMSPYSLVFGKACHLLVKLEHNAYWAMRKLNFDMQSGPFRIIEVLSHEVVELKNESSRNRFKVNAQRIKYYWGGVVDRQHTLITLSEVN</sequence>
<evidence type="ECO:0000256" key="4">
    <source>
        <dbReference type="ARBA" id="ARBA00022759"/>
    </source>
</evidence>
<dbReference type="Gene3D" id="3.30.420.10">
    <property type="entry name" value="Ribonuclease H-like superfamily/Ribonuclease H"/>
    <property type="match status" value="1"/>
</dbReference>
<dbReference type="EC" id="2.7.7.7" evidence="8"/>
<dbReference type="SUPFAM" id="SSF56672">
    <property type="entry name" value="DNA/RNA polymerases"/>
    <property type="match status" value="1"/>
</dbReference>
<dbReference type="EMBL" id="NKXS01003187">
    <property type="protein sequence ID" value="PIN10584.1"/>
    <property type="molecule type" value="Genomic_DNA"/>
</dbReference>
<dbReference type="InterPro" id="IPR050951">
    <property type="entry name" value="Retrovirus_Pol_polyprotein"/>
</dbReference>
<dbReference type="GO" id="GO:0003964">
    <property type="term" value="F:RNA-directed DNA polymerase activity"/>
    <property type="evidence" value="ECO:0007669"/>
    <property type="project" value="UniProtKB-KW"/>
</dbReference>
<keyword evidence="1 8" id="KW-0808">Transferase</keyword>
<dbReference type="InterPro" id="IPR012337">
    <property type="entry name" value="RNaseH-like_sf"/>
</dbReference>
<dbReference type="InterPro" id="IPR043128">
    <property type="entry name" value="Rev_trsase/Diguanyl_cyclase"/>
</dbReference>
<accession>A0A2G9GZ80</accession>
<evidence type="ECO:0000256" key="6">
    <source>
        <dbReference type="ARBA" id="ARBA00022918"/>
    </source>
</evidence>
<keyword evidence="6" id="KW-0695">RNA-directed DNA polymerase</keyword>
<evidence type="ECO:0000256" key="5">
    <source>
        <dbReference type="ARBA" id="ARBA00022801"/>
    </source>
</evidence>
<keyword evidence="8" id="KW-0239">DNA-directed DNA polymerase</keyword>
<keyword evidence="5" id="KW-0378">Hydrolase</keyword>
<keyword evidence="9" id="KW-1185">Reference proteome</keyword>
<feature type="domain" description="Reverse transcriptase RNase H-like" evidence="7">
    <location>
        <begin position="141"/>
        <end position="184"/>
    </location>
</feature>
<proteinExistence type="predicted"/>
<dbReference type="Gene3D" id="3.30.70.270">
    <property type="match status" value="1"/>
</dbReference>
<evidence type="ECO:0000313" key="9">
    <source>
        <dbReference type="Proteomes" id="UP000231279"/>
    </source>
</evidence>
<evidence type="ECO:0000256" key="1">
    <source>
        <dbReference type="ARBA" id="ARBA00022679"/>
    </source>
</evidence>
<keyword evidence="3" id="KW-0540">Nuclease</keyword>
<dbReference type="SUPFAM" id="SSF53098">
    <property type="entry name" value="Ribonuclease H-like"/>
    <property type="match status" value="1"/>
</dbReference>
<dbReference type="GO" id="GO:0004519">
    <property type="term" value="F:endonuclease activity"/>
    <property type="evidence" value="ECO:0007669"/>
    <property type="project" value="UniProtKB-KW"/>
</dbReference>
<organism evidence="8 9">
    <name type="scientific">Handroanthus impetiginosus</name>
    <dbReference type="NCBI Taxonomy" id="429701"/>
    <lineage>
        <taxon>Eukaryota</taxon>
        <taxon>Viridiplantae</taxon>
        <taxon>Streptophyta</taxon>
        <taxon>Embryophyta</taxon>
        <taxon>Tracheophyta</taxon>
        <taxon>Spermatophyta</taxon>
        <taxon>Magnoliopsida</taxon>
        <taxon>eudicotyledons</taxon>
        <taxon>Gunneridae</taxon>
        <taxon>Pentapetalae</taxon>
        <taxon>asterids</taxon>
        <taxon>lamiids</taxon>
        <taxon>Lamiales</taxon>
        <taxon>Bignoniaceae</taxon>
        <taxon>Crescentiina</taxon>
        <taxon>Tabebuia alliance</taxon>
        <taxon>Handroanthus</taxon>
    </lineage>
</organism>
<evidence type="ECO:0000259" key="7">
    <source>
        <dbReference type="Pfam" id="PF17917"/>
    </source>
</evidence>
<protein>
    <submittedName>
        <fullName evidence="8">DNA-directed DNA polymerase</fullName>
        <ecNumber evidence="8">2.7.7.7</ecNumber>
    </submittedName>
</protein>
<gene>
    <name evidence="8" type="ORF">CDL12_16827</name>
</gene>
<dbReference type="PANTHER" id="PTHR37984:SF5">
    <property type="entry name" value="PROTEIN NYNRIN-LIKE"/>
    <property type="match status" value="1"/>
</dbReference>
<evidence type="ECO:0000313" key="8">
    <source>
        <dbReference type="EMBL" id="PIN10584.1"/>
    </source>
</evidence>
<dbReference type="OrthoDB" id="3863715at2759"/>